<proteinExistence type="predicted"/>
<organism evidence="1 2">
    <name type="scientific">Alteromonas marina</name>
    <dbReference type="NCBI Taxonomy" id="203795"/>
    <lineage>
        <taxon>Bacteria</taxon>
        <taxon>Pseudomonadati</taxon>
        <taxon>Pseudomonadota</taxon>
        <taxon>Gammaproteobacteria</taxon>
        <taxon>Alteromonadales</taxon>
        <taxon>Alteromonadaceae</taxon>
        <taxon>Alteromonas/Salinimonas group</taxon>
        <taxon>Alteromonas</taxon>
    </lineage>
</organism>
<comment type="caution">
    <text evidence="1">The sequence shown here is derived from an EMBL/GenBank/DDBJ whole genome shotgun (WGS) entry which is preliminary data.</text>
</comment>
<keyword evidence="2" id="KW-1185">Reference proteome</keyword>
<gene>
    <name evidence="1" type="ORF">RJ41_06795</name>
</gene>
<evidence type="ECO:0000313" key="1">
    <source>
        <dbReference type="EMBL" id="KHT54485.1"/>
    </source>
</evidence>
<sequence>MQACAFVTKKADIPALVKSQFERIYAAAKLECYFSDSENDALAWLAALGCSLDKE</sequence>
<dbReference type="EMBL" id="JWLW01000012">
    <property type="protein sequence ID" value="KHT54485.1"/>
    <property type="molecule type" value="Genomic_DNA"/>
</dbReference>
<reference evidence="1 2" key="1">
    <citation type="submission" date="2014-12" db="EMBL/GenBank/DDBJ databases">
        <title>Genome sequencing of Alteromonas marina AD001.</title>
        <authorList>
            <person name="Adrian T.G.S."/>
            <person name="Chan K.G."/>
        </authorList>
    </citation>
    <scope>NUCLEOTIDE SEQUENCE [LARGE SCALE GENOMIC DNA]</scope>
    <source>
        <strain evidence="1 2">AD001</strain>
    </source>
</reference>
<dbReference type="OrthoDB" id="6333945at2"/>
<protein>
    <submittedName>
        <fullName evidence="1">Dihydrolipoamide dehydrogenase</fullName>
    </submittedName>
</protein>
<evidence type="ECO:0000313" key="2">
    <source>
        <dbReference type="Proteomes" id="UP000031197"/>
    </source>
</evidence>
<dbReference type="AlphaFoldDB" id="A0A0B3Z845"/>
<dbReference type="Proteomes" id="UP000031197">
    <property type="component" value="Unassembled WGS sequence"/>
</dbReference>
<accession>A0A0B3Z845</accession>
<name>A0A0B3Z845_9ALTE</name>